<feature type="region of interest" description="Disordered" evidence="1">
    <location>
        <begin position="132"/>
        <end position="297"/>
    </location>
</feature>
<keyword evidence="4" id="KW-1185">Reference proteome</keyword>
<organism evidence="3 4">
    <name type="scientific">Anaeramoeba flamelloides</name>
    <dbReference type="NCBI Taxonomy" id="1746091"/>
    <lineage>
        <taxon>Eukaryota</taxon>
        <taxon>Metamonada</taxon>
        <taxon>Anaeramoebidae</taxon>
        <taxon>Anaeramoeba</taxon>
    </lineage>
</organism>
<feature type="compositionally biased region" description="Acidic residues" evidence="1">
    <location>
        <begin position="463"/>
        <end position="477"/>
    </location>
</feature>
<feature type="compositionally biased region" description="Basic and acidic residues" evidence="1">
    <location>
        <begin position="246"/>
        <end position="261"/>
    </location>
</feature>
<evidence type="ECO:0000256" key="1">
    <source>
        <dbReference type="SAM" id="MobiDB-lite"/>
    </source>
</evidence>
<feature type="compositionally biased region" description="Basic and acidic residues" evidence="1">
    <location>
        <begin position="171"/>
        <end position="211"/>
    </location>
</feature>
<evidence type="ECO:0000313" key="4">
    <source>
        <dbReference type="Proteomes" id="UP001150062"/>
    </source>
</evidence>
<protein>
    <submittedName>
        <fullName evidence="3">Electron carrier/ protein disulfide oxidoreductase</fullName>
    </submittedName>
</protein>
<feature type="region of interest" description="Disordered" evidence="1">
    <location>
        <begin position="577"/>
        <end position="612"/>
    </location>
</feature>
<dbReference type="CDD" id="cd07440">
    <property type="entry name" value="RGS"/>
    <property type="match status" value="1"/>
</dbReference>
<dbReference type="InterPro" id="IPR016137">
    <property type="entry name" value="RGS"/>
</dbReference>
<evidence type="ECO:0000313" key="3">
    <source>
        <dbReference type="EMBL" id="KAJ6234507.1"/>
    </source>
</evidence>
<sequence length="1044" mass="124483">MFFPKKNKNKNYFKFFSLSKKEKTKRLINLLEQEFTELEWKKRKLLHYNEKGGPICTQISTLKRQIQHERVERQSLKYKLEYISIQLGKDSVSINEPQMEMQIIAKIQTFQNQLLMNSMRNRSLKKKLARIKEQYKPKKKHNSSEKKIKKNKKNQRKLREPKTPLKKRKQKEKEKGKGKGKGKEKEKEKKKEKETEKGKGEEKETKKEKGKERKKKREKEIIKDKKKKNYNKQITLIFSETETETETEKEKEKETKMERKKMEKKKKQKPKGDSKNKKQQTKKNSKSQIGDLKNENQNHSKIVFGNTYSRLYDEFISFENKAKRIKFDLENSTQSQTNFLKLKEKLQEIKIQKRLRQSEKYSLVNEINRTKTLLNKKSSRSVTELFFDNFDTKQDYSTNSKTRVSFNKTLSCSYLFELNQKKNQKCKSKTKESQNKKEYEQEKPKKKKKKDPNSQIRLILTETETETETGTETETDSETEKETKMEKNTETEKEETKEKEKKTETDEKKEKKNKKEKDYNPTTNEKKYRKEFVRPRLIKSDNILVRSPIFPLKKRNKSLQEKLTTEIDLSLTINEDKQNQNQNQNQNHNDKHKCKKKKNNKNQKKLVGGSKTNSFSSIESLLRIPKAFEYFLEFLYDSMNLENLLFFQDVKMFKIGCRTEKQIKKFAKKLIRKYIKPNSVFQININHKIRETILKKYNNKNINLHIFDEAQSTILGLLKFGQWNLFKQSDLYYELVTKMINDPQMLSNFNPNQKSCTLTYHTSRFQALNEENPYKGQTLSANKVSFELITSVIDLLSANYSISKNKINFKNISNSIAFSKFVKKTSKLQKIKLQSLIKNDIKRKCFFLNIANVLIIHSLIIYGFPTDRVNCEKFYRKSSYLINGHYFSLYDIYHGILRANTRLKYPHKFFKSNDMRAQFALPNLDPRIHFALINNISRSSYLVYYNPKFLEKSLNKVTIENLSKIIQQSQTKIFIPSIFRDFEKDFSSKKKNKILNWINNFFIKNGNLLLQNNTKHSISYLQKKYVNHNILINLNRLLKIQFCK</sequence>
<dbReference type="PROSITE" id="PS50132">
    <property type="entry name" value="RGS"/>
    <property type="match status" value="1"/>
</dbReference>
<feature type="compositionally biased region" description="Basic residues" evidence="1">
    <location>
        <begin position="147"/>
        <end position="156"/>
    </location>
</feature>
<dbReference type="InterPro" id="IPR036305">
    <property type="entry name" value="RGS_sf"/>
</dbReference>
<feature type="compositionally biased region" description="Basic residues" evidence="1">
    <location>
        <begin position="590"/>
        <end position="604"/>
    </location>
</feature>
<feature type="domain" description="RGS" evidence="2">
    <location>
        <begin position="617"/>
        <end position="736"/>
    </location>
</feature>
<dbReference type="Pfam" id="PF04784">
    <property type="entry name" value="DUF547"/>
    <property type="match status" value="1"/>
</dbReference>
<reference evidence="3" key="1">
    <citation type="submission" date="2022-08" db="EMBL/GenBank/DDBJ databases">
        <title>Novel sulfate-reducing endosymbionts in the free-living metamonad Anaeramoeba.</title>
        <authorList>
            <person name="Jerlstrom-Hultqvist J."/>
            <person name="Cepicka I."/>
            <person name="Gallot-Lavallee L."/>
            <person name="Salas-Leiva D."/>
            <person name="Curtis B.A."/>
            <person name="Zahonova K."/>
            <person name="Pipaliya S."/>
            <person name="Dacks J."/>
            <person name="Roger A.J."/>
        </authorList>
    </citation>
    <scope>NUCLEOTIDE SEQUENCE</scope>
    <source>
        <strain evidence="3">Schooner1</strain>
    </source>
</reference>
<feature type="compositionally biased region" description="Basic and acidic residues" evidence="1">
    <location>
        <begin position="132"/>
        <end position="146"/>
    </location>
</feature>
<accession>A0ABQ8XPF9</accession>
<dbReference type="InterPro" id="IPR006869">
    <property type="entry name" value="DUF547"/>
</dbReference>
<dbReference type="SMART" id="SM00315">
    <property type="entry name" value="RGS"/>
    <property type="match status" value="1"/>
</dbReference>
<proteinExistence type="predicted"/>
<dbReference type="InterPro" id="IPR044926">
    <property type="entry name" value="RGS_subdomain_2"/>
</dbReference>
<dbReference type="Gene3D" id="1.10.167.10">
    <property type="entry name" value="Regulator of G-protein Signalling 4, domain 2"/>
    <property type="match status" value="1"/>
</dbReference>
<evidence type="ECO:0000259" key="2">
    <source>
        <dbReference type="PROSITE" id="PS50132"/>
    </source>
</evidence>
<dbReference type="Pfam" id="PF00615">
    <property type="entry name" value="RGS"/>
    <property type="match status" value="1"/>
</dbReference>
<dbReference type="EMBL" id="JAOAOG010000269">
    <property type="protein sequence ID" value="KAJ6234507.1"/>
    <property type="molecule type" value="Genomic_DNA"/>
</dbReference>
<feature type="compositionally biased region" description="Basic and acidic residues" evidence="1">
    <location>
        <begin position="429"/>
        <end position="443"/>
    </location>
</feature>
<dbReference type="Proteomes" id="UP001150062">
    <property type="component" value="Unassembled WGS sequence"/>
</dbReference>
<feature type="compositionally biased region" description="Basic and acidic residues" evidence="1">
    <location>
        <begin position="478"/>
        <end position="528"/>
    </location>
</feature>
<dbReference type="SUPFAM" id="SSF48097">
    <property type="entry name" value="Regulator of G-protein signaling, RGS"/>
    <property type="match status" value="1"/>
</dbReference>
<comment type="caution">
    <text evidence="3">The sequence shown here is derived from an EMBL/GenBank/DDBJ whole genome shotgun (WGS) entry which is preliminary data.</text>
</comment>
<feature type="region of interest" description="Disordered" evidence="1">
    <location>
        <begin position="424"/>
        <end position="528"/>
    </location>
</feature>
<gene>
    <name evidence="3" type="ORF">M0813_29097</name>
</gene>
<dbReference type="PANTHER" id="PTHR46361:SF3">
    <property type="entry name" value="ELECTRON CARRIER_ PROTEIN DISULFIDE OXIDOREDUCTASE"/>
    <property type="match status" value="1"/>
</dbReference>
<dbReference type="PANTHER" id="PTHR46361">
    <property type="entry name" value="ELECTRON CARRIER/ PROTEIN DISULFIDE OXIDOREDUCTASE"/>
    <property type="match status" value="1"/>
</dbReference>
<name>A0ABQ8XPF9_9EUKA</name>